<feature type="transmembrane region" description="Helical" evidence="6">
    <location>
        <begin position="143"/>
        <end position="162"/>
    </location>
</feature>
<dbReference type="GO" id="GO:0016020">
    <property type="term" value="C:membrane"/>
    <property type="evidence" value="ECO:0007669"/>
    <property type="project" value="UniProtKB-SubCell"/>
</dbReference>
<keyword evidence="4 6" id="KW-1133">Transmembrane helix</keyword>
<keyword evidence="8" id="KW-1185">Reference proteome</keyword>
<feature type="transmembrane region" description="Helical" evidence="6">
    <location>
        <begin position="220"/>
        <end position="238"/>
    </location>
</feature>
<evidence type="ECO:0000313" key="7">
    <source>
        <dbReference type="EMBL" id="KUI67808.1"/>
    </source>
</evidence>
<keyword evidence="3 6" id="KW-0812">Transmembrane</keyword>
<accession>A0A194VV87</accession>
<evidence type="ECO:0000256" key="3">
    <source>
        <dbReference type="ARBA" id="ARBA00022692"/>
    </source>
</evidence>
<evidence type="ECO:0000256" key="4">
    <source>
        <dbReference type="ARBA" id="ARBA00022989"/>
    </source>
</evidence>
<evidence type="ECO:0000313" key="8">
    <source>
        <dbReference type="Proteomes" id="UP000078559"/>
    </source>
</evidence>
<dbReference type="PANTHER" id="PTHR11266">
    <property type="entry name" value="PEROXISOMAL MEMBRANE PROTEIN 2, PXMP2 MPV17"/>
    <property type="match status" value="1"/>
</dbReference>
<dbReference type="PANTHER" id="PTHR11266:SF113">
    <property type="entry name" value="MEMBRANE PROTEIN, MPV17_PMP22 FAMILY, PUTATIVE (AFU_ORTHOLOGUE AFUA_1G13840)-RELATED"/>
    <property type="match status" value="1"/>
</dbReference>
<dbReference type="AlphaFoldDB" id="A0A194VV87"/>
<organism evidence="7 8">
    <name type="scientific">Cytospora mali</name>
    <name type="common">Apple Valsa canker fungus</name>
    <name type="synonym">Valsa mali</name>
    <dbReference type="NCBI Taxonomy" id="578113"/>
    <lineage>
        <taxon>Eukaryota</taxon>
        <taxon>Fungi</taxon>
        <taxon>Dikarya</taxon>
        <taxon>Ascomycota</taxon>
        <taxon>Pezizomycotina</taxon>
        <taxon>Sordariomycetes</taxon>
        <taxon>Sordariomycetidae</taxon>
        <taxon>Diaporthales</taxon>
        <taxon>Cytosporaceae</taxon>
        <taxon>Cytospora</taxon>
    </lineage>
</organism>
<protein>
    <submittedName>
        <fullName evidence="7">Protein SYM1</fullName>
    </submittedName>
</protein>
<proteinExistence type="inferred from homology"/>
<evidence type="ECO:0000256" key="6">
    <source>
        <dbReference type="RuleBase" id="RU363053"/>
    </source>
</evidence>
<gene>
    <name evidence="7" type="ORF">VM1G_02667</name>
</gene>
<evidence type="ECO:0000256" key="1">
    <source>
        <dbReference type="ARBA" id="ARBA00004141"/>
    </source>
</evidence>
<dbReference type="InterPro" id="IPR007248">
    <property type="entry name" value="Mpv17_PMP22"/>
</dbReference>
<dbReference type="Pfam" id="PF04117">
    <property type="entry name" value="Mpv17_PMP22"/>
    <property type="match status" value="1"/>
</dbReference>
<comment type="subcellular location">
    <subcellularLocation>
        <location evidence="1">Membrane</location>
        <topology evidence="1">Multi-pass membrane protein</topology>
    </subcellularLocation>
</comment>
<evidence type="ECO:0000256" key="2">
    <source>
        <dbReference type="ARBA" id="ARBA00006824"/>
    </source>
</evidence>
<feature type="transmembrane region" description="Helical" evidence="6">
    <location>
        <begin position="182"/>
        <end position="200"/>
    </location>
</feature>
<name>A0A194VV87_CYTMA</name>
<comment type="similarity">
    <text evidence="2 6">Belongs to the peroxisomal membrane protein PXMP2/4 family.</text>
</comment>
<feature type="transmembrane region" description="Helical" evidence="6">
    <location>
        <begin position="109"/>
        <end position="131"/>
    </location>
</feature>
<evidence type="ECO:0000256" key="5">
    <source>
        <dbReference type="ARBA" id="ARBA00023136"/>
    </source>
</evidence>
<dbReference type="OrthoDB" id="430207at2759"/>
<keyword evidence="5 6" id="KW-0472">Membrane</keyword>
<dbReference type="Proteomes" id="UP000078559">
    <property type="component" value="Chromosome 3"/>
</dbReference>
<reference evidence="7" key="1">
    <citation type="submission" date="2014-12" db="EMBL/GenBank/DDBJ databases">
        <title>Genome Sequence of Valsa Canker Pathogens Uncovers a Specific Adaption of Colonization on Woody Bark.</title>
        <authorList>
            <person name="Yin Z."/>
            <person name="Liu H."/>
            <person name="Gao X."/>
            <person name="Li Z."/>
            <person name="Song N."/>
            <person name="Ke X."/>
            <person name="Dai Q."/>
            <person name="Wu Y."/>
            <person name="Sun Y."/>
            <person name="Xu J.-R."/>
            <person name="Kang Z.K."/>
            <person name="Wang L."/>
            <person name="Huang L."/>
        </authorList>
    </citation>
    <scope>NUCLEOTIDE SEQUENCE [LARGE SCALE GENOMIC DNA]</scope>
    <source>
        <strain evidence="7">03-8</strain>
    </source>
</reference>
<sequence>MASVMSSMAARTACHGKLASNLFRAQRLHMSTPPSQQLFLNPARRSANFSFKSNFSTTARRRQESQKAINSAATAPTPAAPVQPAFWERLGPLTQFFRWYGKSNTQRPYLTQFLSSLVIFCTGDLAAQYFGGEEYDYKRTLRVLAISAGSSIIIFKWFLFIARNFNYSSKLLTLATKVGVNQVVYAPVFGTYYFTLQGFLSGDSADKVWERVKVAMPRSVISSWMFWPPITATTFAFVPPMYHAVLLACVTTGWQAYLSWLNRKSDKKPAQLTPVTS</sequence>
<dbReference type="GO" id="GO:0005739">
    <property type="term" value="C:mitochondrion"/>
    <property type="evidence" value="ECO:0007669"/>
    <property type="project" value="TreeGrafter"/>
</dbReference>
<dbReference type="EMBL" id="CM003100">
    <property type="protein sequence ID" value="KUI67808.1"/>
    <property type="molecule type" value="Genomic_DNA"/>
</dbReference>